<dbReference type="Pfam" id="PF03732">
    <property type="entry name" value="Retrotrans_gag"/>
    <property type="match status" value="1"/>
</dbReference>
<dbReference type="AlphaFoldDB" id="A0A061E3P0"/>
<dbReference type="HOGENOM" id="CLU_026677_1_0_1"/>
<dbReference type="GO" id="GO:0008270">
    <property type="term" value="F:zinc ion binding"/>
    <property type="evidence" value="ECO:0007669"/>
    <property type="project" value="UniProtKB-KW"/>
</dbReference>
<dbReference type="eggNOG" id="KOG0017">
    <property type="taxonomic scope" value="Eukaryota"/>
</dbReference>
<keyword evidence="1" id="KW-0862">Zinc</keyword>
<evidence type="ECO:0000313" key="5">
    <source>
        <dbReference type="Proteomes" id="UP000026915"/>
    </source>
</evidence>
<keyword evidence="1" id="KW-0863">Zinc-finger</keyword>
<keyword evidence="1" id="KW-0479">Metal-binding</keyword>
<dbReference type="GO" id="GO:0006508">
    <property type="term" value="P:proteolysis"/>
    <property type="evidence" value="ECO:0007669"/>
    <property type="project" value="UniProtKB-KW"/>
</dbReference>
<feature type="compositionally biased region" description="Low complexity" evidence="2">
    <location>
        <begin position="307"/>
        <end position="323"/>
    </location>
</feature>
<evidence type="ECO:0000256" key="1">
    <source>
        <dbReference type="PROSITE-ProRule" id="PRU00047"/>
    </source>
</evidence>
<dbReference type="InterPro" id="IPR005162">
    <property type="entry name" value="Retrotrans_gag_dom"/>
</dbReference>
<dbReference type="InParanoid" id="A0A061E3P0"/>
<keyword evidence="4" id="KW-0378">Hydrolase</keyword>
<reference evidence="4 5" key="1">
    <citation type="journal article" date="2013" name="Genome Biol.">
        <title>The genome sequence of the most widely cultivated cacao type and its use to identify candidate genes regulating pod color.</title>
        <authorList>
            <person name="Motamayor J.C."/>
            <person name="Mockaitis K."/>
            <person name="Schmutz J."/>
            <person name="Haiminen N."/>
            <person name="Iii D.L."/>
            <person name="Cornejo O."/>
            <person name="Findley S.D."/>
            <person name="Zheng P."/>
            <person name="Utro F."/>
            <person name="Royaert S."/>
            <person name="Saski C."/>
            <person name="Jenkins J."/>
            <person name="Podicheti R."/>
            <person name="Zhao M."/>
            <person name="Scheffler B.E."/>
            <person name="Stack J.C."/>
            <person name="Feltus F.A."/>
            <person name="Mustiga G.M."/>
            <person name="Amores F."/>
            <person name="Phillips W."/>
            <person name="Marelli J.P."/>
            <person name="May G.D."/>
            <person name="Shapiro H."/>
            <person name="Ma J."/>
            <person name="Bustamante C.D."/>
            <person name="Schnell R.J."/>
            <person name="Main D."/>
            <person name="Gilbert D."/>
            <person name="Parida L."/>
            <person name="Kuhn D.N."/>
        </authorList>
    </citation>
    <scope>NUCLEOTIDE SEQUENCE [LARGE SCALE GENOMIC DNA]</scope>
    <source>
        <strain evidence="5">cv. Matina 1-6</strain>
    </source>
</reference>
<name>A0A061E3P0_THECC</name>
<dbReference type="SUPFAM" id="SSF57756">
    <property type="entry name" value="Retrovirus zinc finger-like domains"/>
    <property type="match status" value="1"/>
</dbReference>
<dbReference type="InterPro" id="IPR001878">
    <property type="entry name" value="Znf_CCHC"/>
</dbReference>
<keyword evidence="4" id="KW-0645">Protease</keyword>
<accession>A0A061E3P0</accession>
<proteinExistence type="predicted"/>
<protein>
    <submittedName>
        <fullName evidence="4">Gag protease polyprotein</fullName>
    </submittedName>
</protein>
<dbReference type="OMA" id="HIRSACP"/>
<keyword evidence="5" id="KW-1185">Reference proteome</keyword>
<feature type="region of interest" description="Disordered" evidence="2">
    <location>
        <begin position="377"/>
        <end position="413"/>
    </location>
</feature>
<feature type="compositionally biased region" description="Polar residues" evidence="2">
    <location>
        <begin position="377"/>
        <end position="386"/>
    </location>
</feature>
<feature type="region of interest" description="Disordered" evidence="2">
    <location>
        <begin position="305"/>
        <end position="332"/>
    </location>
</feature>
<dbReference type="Gramene" id="EOX99639">
    <property type="protein sequence ID" value="EOX99639"/>
    <property type="gene ID" value="TCM_008373"/>
</dbReference>
<dbReference type="PROSITE" id="PS50158">
    <property type="entry name" value="ZF_CCHC"/>
    <property type="match status" value="1"/>
</dbReference>
<dbReference type="Proteomes" id="UP000026915">
    <property type="component" value="Chromosome 2"/>
</dbReference>
<sequence length="413" mass="46393">MNVYRDFATVVTGSKGVPDRDNSCGIRAFGFKVILKITVSISSCLLDVDAHLSLDQSGREEAGQVPAVVPSTAPSVPPPPPLVPPQVPDVSISKKLKEARQLGCISFTGDLDATAAKDWIIQVSETLNDMRLEDDMKLMVVTRLLEKRARTWWNSVKSRFTTPPTWSDFLRELDGQYYTHFHQKEKKREFLSLKQGSSTIEEYEARFNELMSYVPDLVKTEQDQVTYFEEGLRNEIRDRMTVTGKEPYKEVVQMAMRVEKLAIENKQIRAEFAKMRNLSISFYQPSKKGKDLSTSGSTTAILVASTRPPSQQSQQRPSRFSRSATSAPGKSFKSFDRCRNCKKVHPGPCREPVRCFQCEQQGHIRSACPQLVRATTTVSSPPVGTDTQRRDFSRSQPRQGAVIRSDVGNVFGA</sequence>
<dbReference type="PANTHER" id="PTHR34482:SF48">
    <property type="entry name" value="GAG PROTEASE POLYPROTEIN"/>
    <property type="match status" value="1"/>
</dbReference>
<dbReference type="GO" id="GO:0008233">
    <property type="term" value="F:peptidase activity"/>
    <property type="evidence" value="ECO:0007669"/>
    <property type="project" value="UniProtKB-KW"/>
</dbReference>
<evidence type="ECO:0000313" key="4">
    <source>
        <dbReference type="EMBL" id="EOX99639.1"/>
    </source>
</evidence>
<dbReference type="GO" id="GO:0003676">
    <property type="term" value="F:nucleic acid binding"/>
    <property type="evidence" value="ECO:0007669"/>
    <property type="project" value="InterPro"/>
</dbReference>
<organism evidence="4 5">
    <name type="scientific">Theobroma cacao</name>
    <name type="common">Cacao</name>
    <name type="synonym">Cocoa</name>
    <dbReference type="NCBI Taxonomy" id="3641"/>
    <lineage>
        <taxon>Eukaryota</taxon>
        <taxon>Viridiplantae</taxon>
        <taxon>Streptophyta</taxon>
        <taxon>Embryophyta</taxon>
        <taxon>Tracheophyta</taxon>
        <taxon>Spermatophyta</taxon>
        <taxon>Magnoliopsida</taxon>
        <taxon>eudicotyledons</taxon>
        <taxon>Gunneridae</taxon>
        <taxon>Pentapetalae</taxon>
        <taxon>rosids</taxon>
        <taxon>malvids</taxon>
        <taxon>Malvales</taxon>
        <taxon>Malvaceae</taxon>
        <taxon>Byttnerioideae</taxon>
        <taxon>Theobroma</taxon>
    </lineage>
</organism>
<dbReference type="EMBL" id="CM001880">
    <property type="protein sequence ID" value="EOX99639.1"/>
    <property type="molecule type" value="Genomic_DNA"/>
</dbReference>
<dbReference type="InterPro" id="IPR036875">
    <property type="entry name" value="Znf_CCHC_sf"/>
</dbReference>
<feature type="domain" description="CCHC-type" evidence="3">
    <location>
        <begin position="354"/>
        <end position="370"/>
    </location>
</feature>
<evidence type="ECO:0000259" key="3">
    <source>
        <dbReference type="PROSITE" id="PS50158"/>
    </source>
</evidence>
<evidence type="ECO:0000256" key="2">
    <source>
        <dbReference type="SAM" id="MobiDB-lite"/>
    </source>
</evidence>
<gene>
    <name evidence="4" type="ORF">TCM_008373</name>
</gene>
<dbReference type="PANTHER" id="PTHR34482">
    <property type="entry name" value="DNA DAMAGE-INDUCIBLE PROTEIN 1-LIKE"/>
    <property type="match status" value="1"/>
</dbReference>